<evidence type="ECO:0000313" key="2">
    <source>
        <dbReference type="Proteomes" id="UP000292345"/>
    </source>
</evidence>
<gene>
    <name evidence="1" type="ORF">C3B51_06460</name>
</gene>
<name>A0A4Q7EJD1_9GAMM</name>
<evidence type="ECO:0000313" key="1">
    <source>
        <dbReference type="EMBL" id="RZM83567.1"/>
    </source>
</evidence>
<protein>
    <submittedName>
        <fullName evidence="1">DUF3802 domain-containing protein</fullName>
    </submittedName>
</protein>
<dbReference type="EMBL" id="PPUZ01000017">
    <property type="protein sequence ID" value="RZM83567.1"/>
    <property type="molecule type" value="Genomic_DNA"/>
</dbReference>
<organism evidence="1 2">
    <name type="scientific">Pseudoalteromonas rubra</name>
    <dbReference type="NCBI Taxonomy" id="43658"/>
    <lineage>
        <taxon>Bacteria</taxon>
        <taxon>Pseudomonadati</taxon>
        <taxon>Pseudomonadota</taxon>
        <taxon>Gammaproteobacteria</taxon>
        <taxon>Alteromonadales</taxon>
        <taxon>Pseudoalteromonadaceae</taxon>
        <taxon>Pseudoalteromonas</taxon>
    </lineage>
</organism>
<dbReference type="Pfam" id="PF12290">
    <property type="entry name" value="DUF3802"/>
    <property type="match status" value="1"/>
</dbReference>
<dbReference type="Proteomes" id="UP000292345">
    <property type="component" value="Unassembled WGS sequence"/>
</dbReference>
<dbReference type="InterPro" id="IPR020979">
    <property type="entry name" value="Uncharacterised_A0KLC6"/>
</dbReference>
<accession>A0A4Q7EJD1</accession>
<reference evidence="1 2" key="1">
    <citation type="submission" date="2018-01" db="EMBL/GenBank/DDBJ databases">
        <title>Co-occurrence of chitin degradation, pigmentation and bioactivity in marine Pseudoalteromonas.</title>
        <authorList>
            <person name="Paulsen S."/>
            <person name="Gram L."/>
            <person name="Machado H."/>
        </authorList>
    </citation>
    <scope>NUCLEOTIDE SEQUENCE [LARGE SCALE GENOMIC DNA]</scope>
    <source>
        <strain evidence="1 2">S1946</strain>
    </source>
</reference>
<dbReference type="AlphaFoldDB" id="A0A4Q7EJD1"/>
<sequence>MSLIHSGGQYMVLDKQGYDELVMYLTQHLALFEKPGVVKANAPKVLELIEDVIAEHVIRLCEQHTELTTEQRSLIVREVDGIVYDLQEVLSSVTEQRVTEEQREFIEEFAGLVKNLFDNAIN</sequence>
<proteinExistence type="predicted"/>
<comment type="caution">
    <text evidence="1">The sequence shown here is derived from an EMBL/GenBank/DDBJ whole genome shotgun (WGS) entry which is preliminary data.</text>
</comment>
<dbReference type="OrthoDB" id="5917039at2"/>